<evidence type="ECO:0000313" key="10">
    <source>
        <dbReference type="EMBL" id="ONK75394.1"/>
    </source>
</evidence>
<dbReference type="AlphaFoldDB" id="A0A5P1FBH1"/>
<dbReference type="PANTHER" id="PTHR45700">
    <property type="entry name" value="UBIQUITIN-PROTEIN LIGASE E3C"/>
    <property type="match status" value="1"/>
</dbReference>
<feature type="active site" description="Glycyl thioester intermediate" evidence="8">
    <location>
        <position position="1131"/>
    </location>
</feature>
<organism evidence="10 11">
    <name type="scientific">Asparagus officinalis</name>
    <name type="common">Garden asparagus</name>
    <dbReference type="NCBI Taxonomy" id="4686"/>
    <lineage>
        <taxon>Eukaryota</taxon>
        <taxon>Viridiplantae</taxon>
        <taxon>Streptophyta</taxon>
        <taxon>Embryophyta</taxon>
        <taxon>Tracheophyta</taxon>
        <taxon>Spermatophyta</taxon>
        <taxon>Magnoliopsida</taxon>
        <taxon>Liliopsida</taxon>
        <taxon>Asparagales</taxon>
        <taxon>Asparagaceae</taxon>
        <taxon>Asparagoideae</taxon>
        <taxon>Asparagus</taxon>
    </lineage>
</organism>
<accession>A0A5P1FBH1</accession>
<dbReference type="GO" id="GO:0000209">
    <property type="term" value="P:protein polyubiquitination"/>
    <property type="evidence" value="ECO:0007669"/>
    <property type="project" value="InterPro"/>
</dbReference>
<sequence length="1163" mass="131411">MSAPRKEVSLRGASAKEITRDALLHKVSHERELRSFNRRASAAALFIQRVWRRYYAMKKVAEQLREEWKVQAQCPNHKNNRWISTNLIRPFLFFTTRPLTLHQTLQHANVECMMTCFKLLLQSINSADMEENFCSLASGTLEDKSIWFYQAQKLVSLCLFILGECNQTCLDCEDIVSLTARATRLVVTLTDPKGWKCFKNENSRDADIAVKKLIEFMTTRTSNVYICIRRYLMKLDLHIASQKKTMASSDDGFLVTASAITLALRPFHLKKLDASSIDQFDVKDFYGQYLSFILTVPYLNKRLPPILLPALKHESILIPSLTNLLISKDKIFNEMLELDHAENSSSSIKVVPSIGWALANIISLATECNSDKSNFGHFVPGLDCESYVQVVNCISEKFLNCLENAGGLMRKGNNDYLEKDDSSSRSVESANCSKLKSLYMDLLKPVYQQWHLRKLCSLVKKNIPIEELNAYDASQNSEFSGKFELQNIIFFYYYMLRIFSSLNPSVGSLPILNLLSFTPGFLVELWGKLEESIFCPAPMAHDVKSLKDDNSGHFSEASCSKKQIWTVKETGSKWVNVLQKLAGKSSDISNINLSNDPVNACQIYEDANDLWDIEAMRRGAQFVTSNLSCMLHLFCATYAHLLLVLDDIEFYEKQAPFTLQQQRRIASVLNTFVYNTLIHNGGPNNKPIIDVAVRCLHLLYERDCRHKFCPSSLWLGPARAGRIPIAAAARAHEAAFANFQSKDSLNISSTSSVLTIVPHVYPFEERVQMFREFVKLDKVSRRVAGELSGPGSGSIEIVVRRDHIIEDGYRQLNFLGSKLKSCINVSFISECGLPEAGLDYGGLSKEFLTDLSKAIFDPQYGLFSQTSTSESNLIPNMSARLLDNGIQMIEFLGRVVGKALYEGILLDYSFSLVFVQKLLGRYSFLDELSTLDAELYRNLMYVKSFEGDVAELSLDFTVTEEACGRRVVTELKPGGRDAAVTNENKLQYIHAMADYKLNRQLLPLANAFYRGLTDLISPSWLSLFNANEFNQLLSGGKHDFDVDDLRSNTRYTGGYTEGSRTVKIFWEVIRGFKPNERCMLLKFVTSCSRAPLLGFKHLQPSFTIHKVACDLPLWASIGGQDVDRLPSASTCYNTLKLPTYKRPSTLRNKLLYAISSNTGFELS</sequence>
<dbReference type="PROSITE" id="PS50237">
    <property type="entry name" value="HECT"/>
    <property type="match status" value="1"/>
</dbReference>
<dbReference type="Gramene" id="ONK75394">
    <property type="protein sequence ID" value="ONK75394"/>
    <property type="gene ID" value="A4U43_C03F16400"/>
</dbReference>
<reference evidence="11" key="1">
    <citation type="journal article" date="2017" name="Nat. Commun.">
        <title>The asparagus genome sheds light on the origin and evolution of a young Y chromosome.</title>
        <authorList>
            <person name="Harkess A."/>
            <person name="Zhou J."/>
            <person name="Xu C."/>
            <person name="Bowers J.E."/>
            <person name="Van der Hulst R."/>
            <person name="Ayyampalayam S."/>
            <person name="Mercati F."/>
            <person name="Riccardi P."/>
            <person name="McKain M.R."/>
            <person name="Kakrana A."/>
            <person name="Tang H."/>
            <person name="Ray J."/>
            <person name="Groenendijk J."/>
            <person name="Arikit S."/>
            <person name="Mathioni S.M."/>
            <person name="Nakano M."/>
            <person name="Shan H."/>
            <person name="Telgmann-Rauber A."/>
            <person name="Kanno A."/>
            <person name="Yue Z."/>
            <person name="Chen H."/>
            <person name="Li W."/>
            <person name="Chen Y."/>
            <person name="Xu X."/>
            <person name="Zhang Y."/>
            <person name="Luo S."/>
            <person name="Chen H."/>
            <person name="Gao J."/>
            <person name="Mao Z."/>
            <person name="Pires J.C."/>
            <person name="Luo M."/>
            <person name="Kudrna D."/>
            <person name="Wing R.A."/>
            <person name="Meyers B.C."/>
            <person name="Yi K."/>
            <person name="Kong H."/>
            <person name="Lavrijsen P."/>
            <person name="Sunseri F."/>
            <person name="Falavigna A."/>
            <person name="Ye Y."/>
            <person name="Leebens-Mack J.H."/>
            <person name="Chen G."/>
        </authorList>
    </citation>
    <scope>NUCLEOTIDE SEQUENCE [LARGE SCALE GENOMIC DNA]</scope>
    <source>
        <strain evidence="11">cv. DH0086</strain>
    </source>
</reference>
<dbReference type="Pfam" id="PF00632">
    <property type="entry name" value="HECT"/>
    <property type="match status" value="1"/>
</dbReference>
<proteinExistence type="inferred from homology"/>
<evidence type="ECO:0000256" key="1">
    <source>
        <dbReference type="ARBA" id="ARBA00000885"/>
    </source>
</evidence>
<dbReference type="InterPro" id="IPR000569">
    <property type="entry name" value="HECT_dom"/>
</dbReference>
<dbReference type="InterPro" id="IPR035983">
    <property type="entry name" value="Hect_E3_ubiquitin_ligase"/>
</dbReference>
<evidence type="ECO:0000256" key="8">
    <source>
        <dbReference type="PROSITE-ProRule" id="PRU00104"/>
    </source>
</evidence>
<evidence type="ECO:0000313" key="11">
    <source>
        <dbReference type="Proteomes" id="UP000243459"/>
    </source>
</evidence>
<gene>
    <name evidence="10" type="ORF">A4U43_C03F16400</name>
</gene>
<feature type="domain" description="HECT" evidence="9">
    <location>
        <begin position="819"/>
        <end position="1163"/>
    </location>
</feature>
<evidence type="ECO:0000256" key="5">
    <source>
        <dbReference type="ARBA" id="ARBA00022786"/>
    </source>
</evidence>
<evidence type="ECO:0000256" key="3">
    <source>
        <dbReference type="ARBA" id="ARBA00012485"/>
    </source>
</evidence>
<keyword evidence="11" id="KW-1185">Reference proteome</keyword>
<dbReference type="PANTHER" id="PTHR45700:SF2">
    <property type="entry name" value="UBIQUITIN-PROTEIN LIGASE E3C"/>
    <property type="match status" value="1"/>
</dbReference>
<dbReference type="Gene3D" id="3.90.1750.10">
    <property type="entry name" value="Hect, E3 ligase catalytic domains"/>
    <property type="match status" value="1"/>
</dbReference>
<dbReference type="EMBL" id="CM007383">
    <property type="protein sequence ID" value="ONK75394.1"/>
    <property type="molecule type" value="Genomic_DNA"/>
</dbReference>
<dbReference type="OMA" id="NAHEFNQ"/>
<comment type="pathway">
    <text evidence="2">Protein modification; protein ubiquitination.</text>
</comment>
<evidence type="ECO:0000259" key="9">
    <source>
        <dbReference type="PROSITE" id="PS50237"/>
    </source>
</evidence>
<comment type="catalytic activity">
    <reaction evidence="1">
        <text>S-ubiquitinyl-[E2 ubiquitin-conjugating enzyme]-L-cysteine + [acceptor protein]-L-lysine = [E2 ubiquitin-conjugating enzyme]-L-cysteine + N(6)-ubiquitinyl-[acceptor protein]-L-lysine.</text>
        <dbReference type="EC" id="2.3.2.26"/>
    </reaction>
</comment>
<dbReference type="Gene3D" id="3.30.2410.10">
    <property type="entry name" value="Hect, E3 ligase catalytic domain"/>
    <property type="match status" value="1"/>
</dbReference>
<comment type="similarity">
    <text evidence="7">Belongs to the UPL family.</text>
</comment>
<name>A0A5P1FBH1_ASPOF</name>
<dbReference type="OrthoDB" id="8068875at2759"/>
<dbReference type="GO" id="GO:0061630">
    <property type="term" value="F:ubiquitin protein ligase activity"/>
    <property type="evidence" value="ECO:0007669"/>
    <property type="project" value="UniProtKB-EC"/>
</dbReference>
<evidence type="ECO:0000256" key="2">
    <source>
        <dbReference type="ARBA" id="ARBA00004906"/>
    </source>
</evidence>
<dbReference type="Proteomes" id="UP000243459">
    <property type="component" value="Chromosome 3"/>
</dbReference>
<protein>
    <recommendedName>
        <fullName evidence="3">HECT-type E3 ubiquitin transferase</fullName>
        <ecNumber evidence="3">2.3.2.26</ecNumber>
    </recommendedName>
</protein>
<dbReference type="SMART" id="SM00119">
    <property type="entry name" value="HECTc"/>
    <property type="match status" value="1"/>
</dbReference>
<dbReference type="InterPro" id="IPR044611">
    <property type="entry name" value="E3A/B/C-like"/>
</dbReference>
<dbReference type="FunFam" id="3.30.2160.10:FF:000002">
    <property type="entry name" value="Putative Ubiquitin-protein ligase E3C"/>
    <property type="match status" value="1"/>
</dbReference>
<evidence type="ECO:0000256" key="7">
    <source>
        <dbReference type="ARBA" id="ARBA00061247"/>
    </source>
</evidence>
<keyword evidence="4" id="KW-0808">Transferase</keyword>
<evidence type="ECO:0000256" key="6">
    <source>
        <dbReference type="ARBA" id="ARBA00057703"/>
    </source>
</evidence>
<dbReference type="FunFam" id="3.30.2410.10:FF:000017">
    <property type="entry name" value="E3 ubiquitin-protein ligase UPL7"/>
    <property type="match status" value="1"/>
</dbReference>
<keyword evidence="5 8" id="KW-0833">Ubl conjugation pathway</keyword>
<dbReference type="EC" id="2.3.2.26" evidence="3"/>
<dbReference type="Gene3D" id="3.30.2160.10">
    <property type="entry name" value="Hect, E3 ligase catalytic domain"/>
    <property type="match status" value="1"/>
</dbReference>
<dbReference type="SUPFAM" id="SSF56204">
    <property type="entry name" value="Hect, E3 ligase catalytic domain"/>
    <property type="match status" value="1"/>
</dbReference>
<evidence type="ECO:0000256" key="4">
    <source>
        <dbReference type="ARBA" id="ARBA00022679"/>
    </source>
</evidence>
<dbReference type="CDD" id="cd00078">
    <property type="entry name" value="HECTc"/>
    <property type="match status" value="1"/>
</dbReference>
<dbReference type="GO" id="GO:0006511">
    <property type="term" value="P:ubiquitin-dependent protein catabolic process"/>
    <property type="evidence" value="ECO:0007669"/>
    <property type="project" value="TreeGrafter"/>
</dbReference>
<comment type="function">
    <text evidence="6">Probable E3 ubiquitin-protein ligase which mediates ubiquitination and subsequent proteasomal degradation of target proteins.</text>
</comment>